<dbReference type="Pfam" id="PF01063">
    <property type="entry name" value="Aminotran_4"/>
    <property type="match status" value="1"/>
</dbReference>
<evidence type="ECO:0000313" key="10">
    <source>
        <dbReference type="EMBL" id="RSL29322.1"/>
    </source>
</evidence>
<evidence type="ECO:0000256" key="5">
    <source>
        <dbReference type="ARBA" id="ARBA00022909"/>
    </source>
</evidence>
<name>A0A3R9QMT4_9BACI</name>
<evidence type="ECO:0000256" key="2">
    <source>
        <dbReference type="ARBA" id="ARBA00009320"/>
    </source>
</evidence>
<dbReference type="AlphaFoldDB" id="A0A3R9QMT4"/>
<organism evidence="10 11">
    <name type="scientific">Salibacterium salarium</name>
    <dbReference type="NCBI Taxonomy" id="284579"/>
    <lineage>
        <taxon>Bacteria</taxon>
        <taxon>Bacillati</taxon>
        <taxon>Bacillota</taxon>
        <taxon>Bacilli</taxon>
        <taxon>Bacillales</taxon>
        <taxon>Bacillaceae</taxon>
    </lineage>
</organism>
<evidence type="ECO:0000256" key="8">
    <source>
        <dbReference type="ARBA" id="ARBA00035676"/>
    </source>
</evidence>
<evidence type="ECO:0000256" key="9">
    <source>
        <dbReference type="ARBA" id="ARBA00049529"/>
    </source>
</evidence>
<dbReference type="InterPro" id="IPR043131">
    <property type="entry name" value="BCAT-like_N"/>
</dbReference>
<protein>
    <recommendedName>
        <fullName evidence="8">aminodeoxychorismate lyase</fullName>
        <ecNumber evidence="8">4.1.3.38</ecNumber>
    </recommendedName>
</protein>
<evidence type="ECO:0000256" key="6">
    <source>
        <dbReference type="ARBA" id="ARBA00023239"/>
    </source>
</evidence>
<dbReference type="InterPro" id="IPR043132">
    <property type="entry name" value="BCAT-like_C"/>
</dbReference>
<dbReference type="GO" id="GO:0008696">
    <property type="term" value="F:4-amino-4-deoxychorismate lyase activity"/>
    <property type="evidence" value="ECO:0007669"/>
    <property type="project" value="UniProtKB-EC"/>
</dbReference>
<comment type="catalytic activity">
    <reaction evidence="9">
        <text>4-amino-4-deoxychorismate = 4-aminobenzoate + pyruvate + H(+)</text>
        <dbReference type="Rhea" id="RHEA:16201"/>
        <dbReference type="ChEBI" id="CHEBI:15361"/>
        <dbReference type="ChEBI" id="CHEBI:15378"/>
        <dbReference type="ChEBI" id="CHEBI:17836"/>
        <dbReference type="ChEBI" id="CHEBI:58406"/>
        <dbReference type="EC" id="4.1.3.38"/>
    </reaction>
</comment>
<dbReference type="Gene3D" id="3.30.470.10">
    <property type="match status" value="1"/>
</dbReference>
<comment type="subunit">
    <text evidence="3">Homodimer.</text>
</comment>
<dbReference type="InterPro" id="IPR001544">
    <property type="entry name" value="Aminotrans_IV"/>
</dbReference>
<evidence type="ECO:0000256" key="7">
    <source>
        <dbReference type="ARBA" id="ARBA00035633"/>
    </source>
</evidence>
<keyword evidence="4" id="KW-0663">Pyridoxal phosphate</keyword>
<comment type="pathway">
    <text evidence="7">Cofactor biosynthesis; tetrahydrofolate biosynthesis; 4-aminobenzoate from chorismate: step 2/2.</text>
</comment>
<dbReference type="PANTHER" id="PTHR42743">
    <property type="entry name" value="AMINO-ACID AMINOTRANSFERASE"/>
    <property type="match status" value="1"/>
</dbReference>
<dbReference type="FunFam" id="3.20.10.10:FF:000002">
    <property type="entry name" value="D-alanine aminotransferase"/>
    <property type="match status" value="1"/>
</dbReference>
<evidence type="ECO:0000256" key="4">
    <source>
        <dbReference type="ARBA" id="ARBA00022898"/>
    </source>
</evidence>
<proteinExistence type="inferred from homology"/>
<dbReference type="Proteomes" id="UP000275076">
    <property type="component" value="Unassembled WGS sequence"/>
</dbReference>
<dbReference type="InterPro" id="IPR050571">
    <property type="entry name" value="Class-IV_PLP-Dep_Aminotrnsfr"/>
</dbReference>
<reference evidence="10 11" key="1">
    <citation type="submission" date="2018-10" db="EMBL/GenBank/DDBJ databases">
        <title>Draft genome sequence of Bacillus salarius IM0101, isolated from a hypersaline soil in Inner Mongolia, China.</title>
        <authorList>
            <person name="Yamprayoonswat W."/>
            <person name="Boonvisut S."/>
            <person name="Jumpathong W."/>
            <person name="Sittihan S."/>
            <person name="Ruangsuj P."/>
            <person name="Wanthongcharoen S."/>
            <person name="Thongpramul N."/>
            <person name="Pimmason S."/>
            <person name="Yu B."/>
            <person name="Yasawong M."/>
        </authorList>
    </citation>
    <scope>NUCLEOTIDE SEQUENCE [LARGE SCALE GENOMIC DNA]</scope>
    <source>
        <strain evidence="10 11">IM0101</strain>
    </source>
</reference>
<dbReference type="EC" id="4.1.3.38" evidence="8"/>
<dbReference type="GO" id="GO:0030170">
    <property type="term" value="F:pyridoxal phosphate binding"/>
    <property type="evidence" value="ECO:0007669"/>
    <property type="project" value="InterPro"/>
</dbReference>
<dbReference type="PANTHER" id="PTHR42743:SF11">
    <property type="entry name" value="AMINODEOXYCHORISMATE LYASE"/>
    <property type="match status" value="1"/>
</dbReference>
<keyword evidence="11" id="KW-1185">Reference proteome</keyword>
<comment type="cofactor">
    <cofactor evidence="1">
        <name>pyridoxal 5'-phosphate</name>
        <dbReference type="ChEBI" id="CHEBI:597326"/>
    </cofactor>
</comment>
<dbReference type="InterPro" id="IPR017824">
    <property type="entry name" value="Aminodeoxychorismate_lyase_IV"/>
</dbReference>
<sequence>MYVYINGDIQEAGDARLSVFEHGFMYGLGLFETFRINEGHPFLLDDHFRRMEKGLQWMNIVWEYNRENVLSQLQMLLKANNWNNAYVRYNISAGEDKLGLSTEPYRSPTILIYMKPMPKLQGKQAAAKSGTVVTIPRNTPETAVRLKSHHYLNNVLGKRETGNDPETEGIFLTADGYLAEGVVSNVFWIKGSVLYTPSLETGILDGVTRAFVIQLAKKHGMYVREGRFYPAHLYEADEVFVTNSIQEIVRLTAVDDYSWSDKKETSAIDLFQQEYAEYRRALWRAEEIFQ</sequence>
<evidence type="ECO:0000313" key="11">
    <source>
        <dbReference type="Proteomes" id="UP000275076"/>
    </source>
</evidence>
<dbReference type="GO" id="GO:0005829">
    <property type="term" value="C:cytosol"/>
    <property type="evidence" value="ECO:0007669"/>
    <property type="project" value="TreeGrafter"/>
</dbReference>
<comment type="similarity">
    <text evidence="2">Belongs to the class-IV pyridoxal-phosphate-dependent aminotransferase family.</text>
</comment>
<dbReference type="CDD" id="cd01559">
    <property type="entry name" value="ADCL_like"/>
    <property type="match status" value="1"/>
</dbReference>
<comment type="caution">
    <text evidence="10">The sequence shown here is derived from an EMBL/GenBank/DDBJ whole genome shotgun (WGS) entry which is preliminary data.</text>
</comment>
<dbReference type="RefSeq" id="WP_125562756.1">
    <property type="nucleotide sequence ID" value="NZ_RBVX01000075.1"/>
</dbReference>
<dbReference type="GO" id="GO:0046656">
    <property type="term" value="P:folic acid biosynthetic process"/>
    <property type="evidence" value="ECO:0007669"/>
    <property type="project" value="UniProtKB-KW"/>
</dbReference>
<evidence type="ECO:0000256" key="1">
    <source>
        <dbReference type="ARBA" id="ARBA00001933"/>
    </source>
</evidence>
<gene>
    <name evidence="10" type="primary">pabC</name>
    <name evidence="10" type="ORF">D7Z54_31850</name>
</gene>
<dbReference type="OrthoDB" id="9805628at2"/>
<dbReference type="EMBL" id="RBVX01000075">
    <property type="protein sequence ID" value="RSL29322.1"/>
    <property type="molecule type" value="Genomic_DNA"/>
</dbReference>
<dbReference type="NCBIfam" id="NF005800">
    <property type="entry name" value="PRK07650.1"/>
    <property type="match status" value="1"/>
</dbReference>
<keyword evidence="6 10" id="KW-0456">Lyase</keyword>
<keyword evidence="5" id="KW-0289">Folate biosynthesis</keyword>
<dbReference type="InterPro" id="IPR036038">
    <property type="entry name" value="Aminotransferase-like"/>
</dbReference>
<accession>A0A3R9QMT4</accession>
<dbReference type="GO" id="GO:0008652">
    <property type="term" value="P:amino acid biosynthetic process"/>
    <property type="evidence" value="ECO:0007669"/>
    <property type="project" value="UniProtKB-ARBA"/>
</dbReference>
<dbReference type="SUPFAM" id="SSF56752">
    <property type="entry name" value="D-aminoacid aminotransferase-like PLP-dependent enzymes"/>
    <property type="match status" value="1"/>
</dbReference>
<dbReference type="Gene3D" id="3.20.10.10">
    <property type="entry name" value="D-amino Acid Aminotransferase, subunit A, domain 2"/>
    <property type="match status" value="1"/>
</dbReference>
<evidence type="ECO:0000256" key="3">
    <source>
        <dbReference type="ARBA" id="ARBA00011738"/>
    </source>
</evidence>